<sequence length="176" mass="18577">MSDTATPEGTPAGTPAPEATPAAEQPTGKVYDESYVKELRQEAAAARHAKKDAVEAAVKEAKEAHAAELSARDVRITELENELGKAWIELQKLHTTLEAKVPSDKVLAFVDILQGTDAESITESAKKSLGLIEGLSGGKKTVPGFDPTQGFGGRKEDMPLNGDPILNAMKTVLGIS</sequence>
<dbReference type="OrthoDB" id="15003at10239"/>
<dbReference type="Proteomes" id="UP000030210">
    <property type="component" value="Segment"/>
</dbReference>
<protein>
    <submittedName>
        <fullName evidence="2">Scaffolding protein</fullName>
    </submittedName>
</protein>
<evidence type="ECO:0000256" key="1">
    <source>
        <dbReference type="SAM" id="MobiDB-lite"/>
    </source>
</evidence>
<proteinExistence type="predicted"/>
<dbReference type="RefSeq" id="YP_009205390.1">
    <property type="nucleotide sequence ID" value="NC_028877.1"/>
</dbReference>
<gene>
    <name evidence="2" type="ORF">PBI_LARENN_16</name>
</gene>
<feature type="compositionally biased region" description="Low complexity" evidence="1">
    <location>
        <begin position="1"/>
        <end position="28"/>
    </location>
</feature>
<evidence type="ECO:0000313" key="2">
    <source>
        <dbReference type="EMBL" id="AIW02911.1"/>
    </source>
</evidence>
<feature type="region of interest" description="Disordered" evidence="1">
    <location>
        <begin position="1"/>
        <end position="30"/>
    </location>
</feature>
<dbReference type="GeneID" id="26632029"/>
<keyword evidence="3" id="KW-1185">Reference proteome</keyword>
<reference evidence="2 3" key="1">
    <citation type="submission" date="2014-09" db="EMBL/GenBank/DDBJ databases">
        <authorList>
            <person name="King A.R."/>
            <person name="Cook R.C."/>
            <person name="Khenner E.M."/>
            <person name="Owens N.L."/>
            <person name="Sharma A."/>
            <person name="Stairs E.N."/>
            <person name="King R.A."/>
            <person name="Rinehart C.A."/>
            <person name="Serrano M.G."/>
            <person name="Buck G."/>
            <person name="Lee V."/>
            <person name="Wang Y."/>
            <person name="Carvalho R."/>
            <person name="Voegtly L."/>
            <person name="Shi R."/>
            <person name="Duckworth R."/>
            <person name="Johnson A."/>
            <person name="Loviza R."/>
            <person name="Walstead R."/>
            <person name="Shah Z."/>
            <person name="Kiflezghi M."/>
            <person name="Wade K."/>
            <person name="Anders K.R."/>
            <person name="Braun M.A."/>
            <person name="Delesalle V.A."/>
            <person name="Hughes L.E."/>
            <person name="Ware V.C."/>
            <person name="Bradley K.W."/>
            <person name="Barker L.P."/>
            <person name="Asai D.J."/>
            <person name="Bowman C.A."/>
            <person name="Russell D.A."/>
            <person name="Pope W.H."/>
            <person name="Jacobs-Sera D."/>
            <person name="Hendrix R.W."/>
            <person name="Hatfull G.F."/>
        </authorList>
    </citation>
    <scope>NUCLEOTIDE SEQUENCE [LARGE SCALE GENOMIC DNA]</scope>
</reference>
<dbReference type="KEGG" id="vg:26632029"/>
<organism evidence="2 3">
    <name type="scientific">Mycobacterium phage Larenn</name>
    <dbReference type="NCBI Taxonomy" id="1560285"/>
    <lineage>
        <taxon>Viruses</taxon>
        <taxon>Duplodnaviria</taxon>
        <taxon>Heunggongvirae</taxon>
        <taxon>Uroviricota</taxon>
        <taxon>Caudoviricetes</taxon>
        <taxon>Turbidovirus</taxon>
        <taxon>Turbidovirus larenn</taxon>
    </lineage>
</organism>
<dbReference type="EMBL" id="KM677210">
    <property type="protein sequence ID" value="AIW02911.1"/>
    <property type="molecule type" value="Genomic_DNA"/>
</dbReference>
<name>A0A0A0RLU0_9CAUD</name>
<evidence type="ECO:0000313" key="3">
    <source>
        <dbReference type="Proteomes" id="UP000030210"/>
    </source>
</evidence>
<accession>A0A0A0RLU0</accession>